<dbReference type="SUPFAM" id="SSF140959">
    <property type="entry name" value="Indolic compounds 2,3-dioxygenase-like"/>
    <property type="match status" value="1"/>
</dbReference>
<accession>V3ZKC9</accession>
<evidence type="ECO:0000256" key="1">
    <source>
        <dbReference type="ARBA" id="ARBA00007119"/>
    </source>
</evidence>
<dbReference type="GO" id="GO:0034354">
    <property type="term" value="P:'de novo' NAD+ biosynthetic process from L-tryptophan"/>
    <property type="evidence" value="ECO:0007669"/>
    <property type="project" value="TreeGrafter"/>
</dbReference>
<dbReference type="OrthoDB" id="10262710at2759"/>
<proteinExistence type="inferred from homology"/>
<keyword evidence="3 4" id="KW-0408">Iron</keyword>
<keyword evidence="6" id="KW-1185">Reference proteome</keyword>
<dbReference type="RefSeq" id="XP_009064529.1">
    <property type="nucleotide sequence ID" value="XM_009066281.1"/>
</dbReference>
<dbReference type="GO" id="GO:0046872">
    <property type="term" value="F:metal ion binding"/>
    <property type="evidence" value="ECO:0007669"/>
    <property type="project" value="UniProtKB-KW"/>
</dbReference>
<dbReference type="GO" id="GO:0005737">
    <property type="term" value="C:cytoplasm"/>
    <property type="evidence" value="ECO:0007669"/>
    <property type="project" value="TreeGrafter"/>
</dbReference>
<dbReference type="AlphaFoldDB" id="V3ZKC9"/>
<dbReference type="GO" id="GO:0020037">
    <property type="term" value="F:heme binding"/>
    <property type="evidence" value="ECO:0007669"/>
    <property type="project" value="InterPro"/>
</dbReference>
<organism evidence="5 6">
    <name type="scientific">Lottia gigantea</name>
    <name type="common">Giant owl limpet</name>
    <dbReference type="NCBI Taxonomy" id="225164"/>
    <lineage>
        <taxon>Eukaryota</taxon>
        <taxon>Metazoa</taxon>
        <taxon>Spiralia</taxon>
        <taxon>Lophotrochozoa</taxon>
        <taxon>Mollusca</taxon>
        <taxon>Gastropoda</taxon>
        <taxon>Patellogastropoda</taxon>
        <taxon>Lottioidea</taxon>
        <taxon>Lottiidae</taxon>
        <taxon>Lottia</taxon>
    </lineage>
</organism>
<name>V3ZKC9_LOTGI</name>
<evidence type="ECO:0000256" key="4">
    <source>
        <dbReference type="PIRSR" id="PIRSR600898-1"/>
    </source>
</evidence>
<evidence type="ECO:0000256" key="2">
    <source>
        <dbReference type="ARBA" id="ARBA00022723"/>
    </source>
</evidence>
<dbReference type="Gene3D" id="1.20.58.480">
    <property type="match status" value="1"/>
</dbReference>
<comment type="similarity">
    <text evidence="1">Belongs to the indoleamine 2,3-dioxygenase family.</text>
</comment>
<dbReference type="GO" id="GO:0004833">
    <property type="term" value="F:L-tryptophan 2,3-dioxygenase activity"/>
    <property type="evidence" value="ECO:0007669"/>
    <property type="project" value="TreeGrafter"/>
</dbReference>
<dbReference type="PANTHER" id="PTHR28657:SF5">
    <property type="entry name" value="INDOLEAMINE 2,3-DIOXYGENASE"/>
    <property type="match status" value="1"/>
</dbReference>
<dbReference type="HOGENOM" id="CLU_010089_3_0_1"/>
<evidence type="ECO:0000256" key="3">
    <source>
        <dbReference type="ARBA" id="ARBA00023004"/>
    </source>
</evidence>
<dbReference type="STRING" id="225164.V3ZKC9"/>
<evidence type="ECO:0000313" key="6">
    <source>
        <dbReference type="Proteomes" id="UP000030746"/>
    </source>
</evidence>
<dbReference type="InterPro" id="IPR037217">
    <property type="entry name" value="Trp/Indoleamine_2_3_dOase-like"/>
</dbReference>
<gene>
    <name evidence="5" type="ORF">LOTGIDRAFT_168391</name>
</gene>
<dbReference type="OMA" id="SFMSRMQ"/>
<dbReference type="GO" id="GO:0019441">
    <property type="term" value="P:L-tryptophan catabolic process to kynurenine"/>
    <property type="evidence" value="ECO:0007669"/>
    <property type="project" value="InterPro"/>
</dbReference>
<dbReference type="GeneID" id="20240865"/>
<keyword evidence="2 4" id="KW-0479">Metal-binding</keyword>
<dbReference type="PANTHER" id="PTHR28657">
    <property type="entry name" value="INDOLEAMINE 2,3-DIOXYGENASE"/>
    <property type="match status" value="1"/>
</dbReference>
<feature type="binding site" description="proximal binding residue" evidence="4">
    <location>
        <position position="207"/>
    </location>
    <ligand>
        <name>heme b</name>
        <dbReference type="ChEBI" id="CHEBI:60344"/>
    </ligand>
    <ligandPart>
        <name>Fe</name>
        <dbReference type="ChEBI" id="CHEBI:18248"/>
    </ligandPart>
</feature>
<dbReference type="Proteomes" id="UP000030746">
    <property type="component" value="Unassembled WGS sequence"/>
</dbReference>
<evidence type="ECO:0000313" key="5">
    <source>
        <dbReference type="EMBL" id="ESO84727.1"/>
    </source>
</evidence>
<sequence length="257" mass="28981">MLNDNYFSNIKTICYLPGGESFNWFCIVTCSIELKFCKALEPILSILSGVELGDTEKIITNLNVVTECLKDVKSEIGKLHEKLTGEVFFKLISPYLSGWDGELGTPPGLIFDGIENNHPLKLPSGNAGQSAIIQIMDALLGIEHSEEKTTYLKFVRSFIIPKHCQFIEDIRNIHKPLKNLIDNSTDEELKKTYRNCVDALTSFRSYHIQVVTKYMVIPDRKMKRESGNVDINDPGTSGVITFLKELRQDTKNTTTNS</sequence>
<dbReference type="GO" id="GO:0033754">
    <property type="term" value="F:indoleamine 2,3-dioxygenase activity"/>
    <property type="evidence" value="ECO:0007669"/>
    <property type="project" value="TreeGrafter"/>
</dbReference>
<evidence type="ECO:0008006" key="7">
    <source>
        <dbReference type="Google" id="ProtNLM"/>
    </source>
</evidence>
<protein>
    <recommendedName>
        <fullName evidence="7">Indoleamine 2,3-dioxygenase</fullName>
    </recommendedName>
</protein>
<reference evidence="5 6" key="1">
    <citation type="journal article" date="2013" name="Nature">
        <title>Insights into bilaterian evolution from three spiralian genomes.</title>
        <authorList>
            <person name="Simakov O."/>
            <person name="Marletaz F."/>
            <person name="Cho S.J."/>
            <person name="Edsinger-Gonzales E."/>
            <person name="Havlak P."/>
            <person name="Hellsten U."/>
            <person name="Kuo D.H."/>
            <person name="Larsson T."/>
            <person name="Lv J."/>
            <person name="Arendt D."/>
            <person name="Savage R."/>
            <person name="Osoegawa K."/>
            <person name="de Jong P."/>
            <person name="Grimwood J."/>
            <person name="Chapman J.A."/>
            <person name="Shapiro H."/>
            <person name="Aerts A."/>
            <person name="Otillar R.P."/>
            <person name="Terry A.Y."/>
            <person name="Boore J.L."/>
            <person name="Grigoriev I.V."/>
            <person name="Lindberg D.R."/>
            <person name="Seaver E.C."/>
            <person name="Weisblat D.A."/>
            <person name="Putnam N.H."/>
            <person name="Rokhsar D.S."/>
        </authorList>
    </citation>
    <scope>NUCLEOTIDE SEQUENCE [LARGE SCALE GENOMIC DNA]</scope>
</reference>
<dbReference type="Pfam" id="PF01231">
    <property type="entry name" value="IDO"/>
    <property type="match status" value="1"/>
</dbReference>
<dbReference type="EMBL" id="KB203412">
    <property type="protein sequence ID" value="ESO84727.1"/>
    <property type="molecule type" value="Genomic_DNA"/>
</dbReference>
<keyword evidence="4" id="KW-0349">Heme</keyword>
<dbReference type="KEGG" id="lgi:LOTGIDRAFT_168391"/>
<dbReference type="CTD" id="20240865"/>
<dbReference type="InterPro" id="IPR000898">
    <property type="entry name" value="Indolamine_dOase"/>
</dbReference>